<evidence type="ECO:0000259" key="5">
    <source>
        <dbReference type="PROSITE" id="PS51379"/>
    </source>
</evidence>
<protein>
    <recommendedName>
        <fullName evidence="5">4Fe-4S ferredoxin-type domain-containing protein</fullName>
    </recommendedName>
</protein>
<dbReference type="OrthoDB" id="9789936at2"/>
<dbReference type="PANTHER" id="PTHR42859">
    <property type="entry name" value="OXIDOREDUCTASE"/>
    <property type="match status" value="1"/>
</dbReference>
<dbReference type="AlphaFoldDB" id="A0A2N4XWB9"/>
<dbReference type="InterPro" id="IPR010207">
    <property type="entry name" value="Elect_transpt_cplx_RnfB/RsxB"/>
</dbReference>
<evidence type="ECO:0000313" key="7">
    <source>
        <dbReference type="Proteomes" id="UP000234253"/>
    </source>
</evidence>
<keyword evidence="2" id="KW-0479">Metal-binding</keyword>
<proteinExistence type="predicted"/>
<comment type="caution">
    <text evidence="6">The sequence shown here is derived from an EMBL/GenBank/DDBJ whole genome shotgun (WGS) entry which is preliminary data.</text>
</comment>
<evidence type="ECO:0000256" key="3">
    <source>
        <dbReference type="ARBA" id="ARBA00023004"/>
    </source>
</evidence>
<sequence>MFVETVSFLNKVKYEPLMNKTQVAWINEADCIGCTKCIQLCPVNAIIGTRKAVHTVVRDLCTGCARCIYPCPTDCVVMR</sequence>
<dbReference type="PANTHER" id="PTHR42859:SF3">
    <property type="entry name" value="ION-TRANSLOCATING OXIDOREDUCTASE COMPLEX SUBUNIT B"/>
    <property type="match status" value="1"/>
</dbReference>
<evidence type="ECO:0000256" key="2">
    <source>
        <dbReference type="ARBA" id="ARBA00022723"/>
    </source>
</evidence>
<dbReference type="GO" id="GO:0051539">
    <property type="term" value="F:4 iron, 4 sulfur cluster binding"/>
    <property type="evidence" value="ECO:0007669"/>
    <property type="project" value="UniProtKB-KW"/>
</dbReference>
<dbReference type="Pfam" id="PF14697">
    <property type="entry name" value="Fer4_21"/>
    <property type="match status" value="1"/>
</dbReference>
<name>A0A2N4XWB9_9GAMM</name>
<feature type="domain" description="4Fe-4S ferredoxin-type" evidence="5">
    <location>
        <begin position="22"/>
        <end position="51"/>
    </location>
</feature>
<organism evidence="6 7">
    <name type="scientific">Candidatus Palibaumannia cicadellinicola</name>
    <dbReference type="NCBI Taxonomy" id="186490"/>
    <lineage>
        <taxon>Bacteria</taxon>
        <taxon>Pseudomonadati</taxon>
        <taxon>Pseudomonadota</taxon>
        <taxon>Gammaproteobacteria</taxon>
        <taxon>Candidatus Palibaumannia</taxon>
    </lineage>
</organism>
<evidence type="ECO:0000256" key="4">
    <source>
        <dbReference type="ARBA" id="ARBA00023014"/>
    </source>
</evidence>
<keyword evidence="3" id="KW-0408">Iron</keyword>
<dbReference type="Proteomes" id="UP000234253">
    <property type="component" value="Unassembled WGS sequence"/>
</dbReference>
<keyword evidence="4" id="KW-0411">Iron-sulfur</keyword>
<dbReference type="InterPro" id="IPR017900">
    <property type="entry name" value="4Fe4S_Fe_S_CS"/>
</dbReference>
<dbReference type="EMBL" id="NJPO01000159">
    <property type="protein sequence ID" value="PLK58254.1"/>
    <property type="molecule type" value="Genomic_DNA"/>
</dbReference>
<keyword evidence="1" id="KW-0004">4Fe-4S</keyword>
<dbReference type="InterPro" id="IPR050294">
    <property type="entry name" value="RnfB_subfamily"/>
</dbReference>
<feature type="domain" description="4Fe-4S ferredoxin-type" evidence="5">
    <location>
        <begin position="52"/>
        <end position="79"/>
    </location>
</feature>
<dbReference type="NCBIfam" id="TIGR01944">
    <property type="entry name" value="rnfB"/>
    <property type="match status" value="1"/>
</dbReference>
<dbReference type="PROSITE" id="PS51379">
    <property type="entry name" value="4FE4S_FER_2"/>
    <property type="match status" value="2"/>
</dbReference>
<dbReference type="GO" id="GO:0046872">
    <property type="term" value="F:metal ion binding"/>
    <property type="evidence" value="ECO:0007669"/>
    <property type="project" value="UniProtKB-KW"/>
</dbReference>
<evidence type="ECO:0000313" key="6">
    <source>
        <dbReference type="EMBL" id="PLK58254.1"/>
    </source>
</evidence>
<evidence type="ECO:0000256" key="1">
    <source>
        <dbReference type="ARBA" id="ARBA00022485"/>
    </source>
</evidence>
<reference evidence="6 7" key="1">
    <citation type="submission" date="2017-06" db="EMBL/GenBank/DDBJ databases">
        <title>Metabolic interaction between xylem feeders and their symbionts.</title>
        <authorList>
            <person name="Chouaia B."/>
        </authorList>
    </citation>
    <scope>NUCLEOTIDE SEQUENCE [LARGE SCALE GENOMIC DNA]</scope>
    <source>
        <strain evidence="6 7">Gra</strain>
    </source>
</reference>
<dbReference type="InterPro" id="IPR017896">
    <property type="entry name" value="4Fe4S_Fe-S-bd"/>
</dbReference>
<accession>A0A2N4XWB9</accession>
<dbReference type="SUPFAM" id="SSF54862">
    <property type="entry name" value="4Fe-4S ferredoxins"/>
    <property type="match status" value="1"/>
</dbReference>
<dbReference type="Gene3D" id="3.30.70.20">
    <property type="match status" value="1"/>
</dbReference>
<dbReference type="PROSITE" id="PS00198">
    <property type="entry name" value="4FE4S_FER_1"/>
    <property type="match status" value="2"/>
</dbReference>
<dbReference type="GO" id="GO:0009055">
    <property type="term" value="F:electron transfer activity"/>
    <property type="evidence" value="ECO:0007669"/>
    <property type="project" value="InterPro"/>
</dbReference>
<gene>
    <name evidence="6" type="ORF">CEX73_02915</name>
</gene>